<dbReference type="InterPro" id="IPR022379">
    <property type="entry name" value="11S_seedstore_CS"/>
</dbReference>
<evidence type="ECO:0000256" key="1">
    <source>
        <dbReference type="ARBA" id="ARBA00007178"/>
    </source>
</evidence>
<dbReference type="InterPro" id="IPR006044">
    <property type="entry name" value="11S_seedstore_pln"/>
</dbReference>
<evidence type="ECO:0000256" key="2">
    <source>
        <dbReference type="ARBA" id="ARBA00022729"/>
    </source>
</evidence>
<evidence type="ECO:0000313" key="9">
    <source>
        <dbReference type="Proteomes" id="UP000504609"/>
    </source>
</evidence>
<evidence type="ECO:0000256" key="7">
    <source>
        <dbReference type="SAM" id="MobiDB-lite"/>
    </source>
</evidence>
<dbReference type="InterPro" id="IPR050253">
    <property type="entry name" value="Seed_Storage-Functional"/>
</dbReference>
<dbReference type="InterPro" id="IPR011051">
    <property type="entry name" value="RmlC_Cupin_sf"/>
</dbReference>
<evidence type="ECO:0000256" key="6">
    <source>
        <dbReference type="RuleBase" id="RU003681"/>
    </source>
</evidence>
<accession>A0A6J1HHF6</accession>
<keyword evidence="3 6" id="KW-0758">Storage protein</keyword>
<comment type="subunit">
    <text evidence="6">Hexamer; each subunit is composed of an acidic and a basic chain derived from a single precursor and linked by a disulfide bond.</text>
</comment>
<name>A0A6J1HHF6_CUCMO</name>
<feature type="signal peptide" evidence="6">
    <location>
        <begin position="1"/>
        <end position="22"/>
    </location>
</feature>
<reference evidence="10" key="1">
    <citation type="submission" date="2025-08" db="UniProtKB">
        <authorList>
            <consortium name="RefSeq"/>
        </authorList>
    </citation>
    <scope>IDENTIFICATION</scope>
    <source>
        <tissue evidence="10">Young leaves</tissue>
    </source>
</reference>
<dbReference type="InterPro" id="IPR014710">
    <property type="entry name" value="RmlC-like_jellyroll"/>
</dbReference>
<feature type="region of interest" description="Disordered" evidence="7">
    <location>
        <begin position="277"/>
        <end position="314"/>
    </location>
</feature>
<dbReference type="GO" id="GO:0048316">
    <property type="term" value="P:seed development"/>
    <property type="evidence" value="ECO:0007669"/>
    <property type="project" value="UniProtKB-ARBA"/>
</dbReference>
<dbReference type="Gene3D" id="2.60.120.10">
    <property type="entry name" value="Jelly Rolls"/>
    <property type="match status" value="2"/>
</dbReference>
<feature type="compositionally biased region" description="Acidic residues" evidence="7">
    <location>
        <begin position="291"/>
        <end position="301"/>
    </location>
</feature>
<dbReference type="SUPFAM" id="SSF51182">
    <property type="entry name" value="RmlC-like cupins"/>
    <property type="match status" value="1"/>
</dbReference>
<dbReference type="CDD" id="cd02242">
    <property type="entry name" value="cupin_11S_legumin_N"/>
    <property type="match status" value="1"/>
</dbReference>
<dbReference type="GeneID" id="111464083"/>
<feature type="compositionally biased region" description="Basic and acidic residues" evidence="7">
    <location>
        <begin position="208"/>
        <end position="228"/>
    </location>
</feature>
<keyword evidence="4 6" id="KW-0708">Seed storage protein</keyword>
<dbReference type="InterPro" id="IPR006045">
    <property type="entry name" value="Cupin_1"/>
</dbReference>
<dbReference type="PROSITE" id="PS00305">
    <property type="entry name" value="11S_SEED_STORAGE"/>
    <property type="match status" value="1"/>
</dbReference>
<evidence type="ECO:0000256" key="5">
    <source>
        <dbReference type="ARBA" id="ARBA00023157"/>
    </source>
</evidence>
<sequence length="511" mass="59076">MGNPLLLSFSLCFLVLFNVCLATDQNIQGYRSRRYGESQRYGEGQRRYRECRLDRLDALEPSNRIEAEGGVIEMWDPNHEEFQCAGVAFQRYLIDPKGLLLPQYTNAPRLMYVERGRGFKGVVLSGCPETYQESQQSAGEFRDRHQKIRRVRTGDLFAVPAGSAHWTYNDGNEKLIIVVLLDVSNHANQLDFHPRAFYLAGNPEEEFSERRSEWKQEQTRHSTRREGSSNKNNIFFAFDDRVLAEVLNINTEMARKLRGEDDFRRNIIKVEGQFEVIKPPRSRGGQRGDEQQWEEEQEEEQERAYERSRGRRSHRWADDNGLDETICSMRLKENIGDASRADIYTPEAGRLSTTNSHRFPILRWLKLSAERGVLYRNAMYVPHWNQNAHSVIFVTRGRARVQVVDDRGQTVFDGELQQRQLLVVPQNFALVKKASDEGFEWVSFKTNDNAMITPLAGRTSAMRAFPVQVIASAYRISNEEALRLKFNREETTLLPPRMSSSARRANPIEAM</sequence>
<dbReference type="PRINTS" id="PR00439">
    <property type="entry name" value="11SGLOBULIN"/>
</dbReference>
<comment type="similarity">
    <text evidence="1 6">Belongs to the 11S seed storage protein (globulins) family.</text>
</comment>
<dbReference type="SMART" id="SM00835">
    <property type="entry name" value="Cupin_1"/>
    <property type="match status" value="2"/>
</dbReference>
<keyword evidence="5 6" id="KW-1015">Disulfide bond</keyword>
<dbReference type="FunFam" id="2.60.120.10:FF:000073">
    <property type="entry name" value="Glycinin G1"/>
    <property type="match status" value="1"/>
</dbReference>
<evidence type="ECO:0000313" key="10">
    <source>
        <dbReference type="RefSeq" id="XP_022963931.1"/>
    </source>
</evidence>
<proteinExistence type="inferred from homology"/>
<gene>
    <name evidence="10" type="primary">LOC111464083</name>
</gene>
<protein>
    <submittedName>
        <fullName evidence="10">11S globulin subunit beta-like</fullName>
    </submittedName>
</protein>
<keyword evidence="2 6" id="KW-0732">Signal</keyword>
<evidence type="ECO:0000256" key="3">
    <source>
        <dbReference type="ARBA" id="ARBA00022761"/>
    </source>
</evidence>
<dbReference type="AlphaFoldDB" id="A0A6J1HHF6"/>
<dbReference type="Pfam" id="PF00190">
    <property type="entry name" value="Cupin_1"/>
    <property type="match status" value="2"/>
</dbReference>
<dbReference type="RefSeq" id="XP_022963931.1">
    <property type="nucleotide sequence ID" value="XM_023108163.1"/>
</dbReference>
<feature type="domain" description="Cupin type-1" evidence="8">
    <location>
        <begin position="56"/>
        <end position="255"/>
    </location>
</feature>
<keyword evidence="9" id="KW-1185">Reference proteome</keyword>
<dbReference type="Proteomes" id="UP000504609">
    <property type="component" value="Unplaced"/>
</dbReference>
<feature type="region of interest" description="Disordered" evidence="7">
    <location>
        <begin position="208"/>
        <end position="230"/>
    </location>
</feature>
<feature type="domain" description="Cupin type-1" evidence="8">
    <location>
        <begin position="333"/>
        <end position="482"/>
    </location>
</feature>
<comment type="function">
    <text evidence="6">Seed storage protein.</text>
</comment>
<organism evidence="9 10">
    <name type="scientific">Cucurbita moschata</name>
    <name type="common">Winter crookneck squash</name>
    <name type="synonym">Cucurbita pepo var. moschata</name>
    <dbReference type="NCBI Taxonomy" id="3662"/>
    <lineage>
        <taxon>Eukaryota</taxon>
        <taxon>Viridiplantae</taxon>
        <taxon>Streptophyta</taxon>
        <taxon>Embryophyta</taxon>
        <taxon>Tracheophyta</taxon>
        <taxon>Spermatophyta</taxon>
        <taxon>Magnoliopsida</taxon>
        <taxon>eudicotyledons</taxon>
        <taxon>Gunneridae</taxon>
        <taxon>Pentapetalae</taxon>
        <taxon>rosids</taxon>
        <taxon>fabids</taxon>
        <taxon>Cucurbitales</taxon>
        <taxon>Cucurbitaceae</taxon>
        <taxon>Cucurbiteae</taxon>
        <taxon>Cucurbita</taxon>
    </lineage>
</organism>
<dbReference type="PANTHER" id="PTHR31189">
    <property type="entry name" value="OS03G0336100 PROTEIN-RELATED"/>
    <property type="match status" value="1"/>
</dbReference>
<dbReference type="CDD" id="cd02243">
    <property type="entry name" value="cupin_11S_legumin_C"/>
    <property type="match status" value="1"/>
</dbReference>
<evidence type="ECO:0000256" key="4">
    <source>
        <dbReference type="ARBA" id="ARBA00023129"/>
    </source>
</evidence>
<dbReference type="PANTHER" id="PTHR31189:SF35">
    <property type="entry name" value="12S SEED STORAGE PROTEIN CRB"/>
    <property type="match status" value="1"/>
</dbReference>
<evidence type="ECO:0000259" key="8">
    <source>
        <dbReference type="SMART" id="SM00835"/>
    </source>
</evidence>
<dbReference type="SMR" id="A0A6J1HHF6"/>
<feature type="chain" id="PRO_5027162019" evidence="6">
    <location>
        <begin position="23"/>
        <end position="511"/>
    </location>
</feature>
<dbReference type="KEGG" id="cmos:111464083"/>
<dbReference type="GO" id="GO:0045735">
    <property type="term" value="F:nutrient reservoir activity"/>
    <property type="evidence" value="ECO:0007669"/>
    <property type="project" value="UniProtKB-KW"/>
</dbReference>